<keyword evidence="4 10" id="KW-0812">Transmembrane</keyword>
<evidence type="ECO:0000256" key="4">
    <source>
        <dbReference type="ARBA" id="ARBA00022692"/>
    </source>
</evidence>
<accession>A0A7N0VJW4</accession>
<evidence type="ECO:0000256" key="7">
    <source>
        <dbReference type="ARBA" id="ARBA00023065"/>
    </source>
</evidence>
<feature type="transmembrane region" description="Helical" evidence="10">
    <location>
        <begin position="92"/>
        <end position="111"/>
    </location>
</feature>
<evidence type="ECO:0000256" key="1">
    <source>
        <dbReference type="ARBA" id="ARBA00004141"/>
    </source>
</evidence>
<dbReference type="Pfam" id="PF23256">
    <property type="entry name" value="CHX17_2nd"/>
    <property type="match status" value="1"/>
</dbReference>
<keyword evidence="7" id="KW-0406">Ion transport</keyword>
<dbReference type="GO" id="GO:0016020">
    <property type="term" value="C:membrane"/>
    <property type="evidence" value="ECO:0007669"/>
    <property type="project" value="UniProtKB-SubCell"/>
</dbReference>
<dbReference type="PANTHER" id="PTHR32468:SF35">
    <property type="entry name" value="CATION_H+ EXCHANGER DOMAIN-CONTAINING PROTEIN"/>
    <property type="match status" value="1"/>
</dbReference>
<evidence type="ECO:0000259" key="12">
    <source>
        <dbReference type="Pfam" id="PF23256"/>
    </source>
</evidence>
<evidence type="ECO:0000256" key="8">
    <source>
        <dbReference type="ARBA" id="ARBA00023136"/>
    </source>
</evidence>
<sequence length="671" mass="73723">MSNKTVFYCSEYETTSSDGLWLGDNPLQFATPLLLLQITIISATSYLISLCLKPLGQSIIVAQILGGFMFGPSILGQIRIVEYQLFPPRGRLILETLSTFSMMFVFFLVGVKSDVIMMIKPNKRAMTIGFSVFFFTISIPTIIAIVVIKTMHLDSTLAVALPLTTISQAITSVPVIAILLMELKIINTELGRLALSSTLFCDILGVTVVSIIFSTSGNKDAGIVNIVSSISASAGLIAFAACVYRPVVLWMASQTAPGNPVRSGHIFFIMLSVLASGLLSEVIGQHYIFGPMIFGLAVPDGPPLGSAIVSKLDTWITHFLYPIFLGCSGLKTNILSIRLEAFVIITLLLAFQCVVKTAAVVFPALYFNMSHREAIALGIVMNAKGVSELAVYNMWKEVELLGEQEFTLLVISVMVTTTLVPPLVRLFYDPEEIYMAMERNTLQNSKRDSELRVMVCIQSQENVPTIINLLEVSNPTPQQPVVVIAMQLVELVGRSLPILMAHGEQPTRALEPNLSKSNHITNALKHYEAHHQDCARIKFFTTVSHFETMHDDIVQVAAERRVTIVIVPFHKQWAIDGSVGSVHRHIQNVNTNVLSKAPCSVGILVDRGILNGSLTIINTPADYHRRCEKKRETDRLGRASLAALGEGDAGHNEARRWDKSYTTSESVSTWA</sequence>
<feature type="transmembrane region" description="Helical" evidence="10">
    <location>
        <begin position="265"/>
        <end position="289"/>
    </location>
</feature>
<comment type="similarity">
    <text evidence="9">Belongs to the monovalent cation:proton antiporter 2 (CPA2) transporter (TC 2.A.37) family. CHX (TC 2.A.37.4) subfamily.</text>
</comment>
<feature type="transmembrane region" description="Helical" evidence="10">
    <location>
        <begin position="59"/>
        <end position="80"/>
    </location>
</feature>
<dbReference type="InterPro" id="IPR050794">
    <property type="entry name" value="CPA2_transporter"/>
</dbReference>
<evidence type="ECO:0008006" key="15">
    <source>
        <dbReference type="Google" id="ProtNLM"/>
    </source>
</evidence>
<evidence type="ECO:0000256" key="3">
    <source>
        <dbReference type="ARBA" id="ARBA00022538"/>
    </source>
</evidence>
<proteinExistence type="inferred from homology"/>
<evidence type="ECO:0000256" key="9">
    <source>
        <dbReference type="ARBA" id="ARBA00038341"/>
    </source>
</evidence>
<evidence type="ECO:0000313" key="13">
    <source>
        <dbReference type="EnsemblPlants" id="Kaladp1055s0002.1.v1.1"/>
    </source>
</evidence>
<feature type="transmembrane region" description="Helical" evidence="10">
    <location>
        <begin position="157"/>
        <end position="181"/>
    </location>
</feature>
<keyword evidence="3" id="KW-0633">Potassium transport</keyword>
<dbReference type="InterPro" id="IPR006153">
    <property type="entry name" value="Cation/H_exchanger_TM"/>
</dbReference>
<reference evidence="13" key="1">
    <citation type="submission" date="2021-01" db="UniProtKB">
        <authorList>
            <consortium name="EnsemblPlants"/>
        </authorList>
    </citation>
    <scope>IDENTIFICATION</scope>
</reference>
<dbReference type="Proteomes" id="UP000594263">
    <property type="component" value="Unplaced"/>
</dbReference>
<feature type="transmembrane region" description="Helical" evidence="10">
    <location>
        <begin position="29"/>
        <end position="52"/>
    </location>
</feature>
<dbReference type="OMA" id="MMNILEV"/>
<keyword evidence="8 10" id="KW-0472">Membrane</keyword>
<feature type="domain" description="Cation/H+ exchanger transmembrane" evidence="11">
    <location>
        <begin position="44"/>
        <end position="423"/>
    </location>
</feature>
<evidence type="ECO:0000256" key="6">
    <source>
        <dbReference type="ARBA" id="ARBA00022989"/>
    </source>
</evidence>
<feature type="transmembrane region" description="Helical" evidence="10">
    <location>
        <begin position="132"/>
        <end position="151"/>
    </location>
</feature>
<dbReference type="GO" id="GO:0015297">
    <property type="term" value="F:antiporter activity"/>
    <property type="evidence" value="ECO:0007669"/>
    <property type="project" value="InterPro"/>
</dbReference>
<comment type="subcellular location">
    <subcellularLocation>
        <location evidence="1">Membrane</location>
        <topology evidence="1">Multi-pass membrane protein</topology>
    </subcellularLocation>
</comment>
<feature type="transmembrane region" description="Helical" evidence="10">
    <location>
        <begin position="193"/>
        <end position="215"/>
    </location>
</feature>
<dbReference type="PANTHER" id="PTHR32468">
    <property type="entry name" value="CATION/H + ANTIPORTER"/>
    <property type="match status" value="1"/>
</dbReference>
<dbReference type="AlphaFoldDB" id="A0A7N0VJW4"/>
<dbReference type="GO" id="GO:1902600">
    <property type="term" value="P:proton transmembrane transport"/>
    <property type="evidence" value="ECO:0007669"/>
    <property type="project" value="InterPro"/>
</dbReference>
<name>A0A7N0VJW4_KALFE</name>
<dbReference type="GO" id="GO:0006885">
    <property type="term" value="P:regulation of pH"/>
    <property type="evidence" value="ECO:0007669"/>
    <property type="project" value="TreeGrafter"/>
</dbReference>
<dbReference type="GO" id="GO:0012505">
    <property type="term" value="C:endomembrane system"/>
    <property type="evidence" value="ECO:0007669"/>
    <property type="project" value="TreeGrafter"/>
</dbReference>
<dbReference type="InterPro" id="IPR038770">
    <property type="entry name" value="Na+/solute_symporter_sf"/>
</dbReference>
<evidence type="ECO:0000256" key="2">
    <source>
        <dbReference type="ARBA" id="ARBA00022448"/>
    </source>
</evidence>
<keyword evidence="5" id="KW-0630">Potassium</keyword>
<evidence type="ECO:0000313" key="14">
    <source>
        <dbReference type="Proteomes" id="UP000594263"/>
    </source>
</evidence>
<organism evidence="13 14">
    <name type="scientific">Kalanchoe fedtschenkoi</name>
    <name type="common">Lavender scallops</name>
    <name type="synonym">South American air plant</name>
    <dbReference type="NCBI Taxonomy" id="63787"/>
    <lineage>
        <taxon>Eukaryota</taxon>
        <taxon>Viridiplantae</taxon>
        <taxon>Streptophyta</taxon>
        <taxon>Embryophyta</taxon>
        <taxon>Tracheophyta</taxon>
        <taxon>Spermatophyta</taxon>
        <taxon>Magnoliopsida</taxon>
        <taxon>eudicotyledons</taxon>
        <taxon>Gunneridae</taxon>
        <taxon>Pentapetalae</taxon>
        <taxon>Saxifragales</taxon>
        <taxon>Crassulaceae</taxon>
        <taxon>Kalanchoe</taxon>
    </lineage>
</organism>
<feature type="transmembrane region" description="Helical" evidence="10">
    <location>
        <begin position="341"/>
        <end position="367"/>
    </location>
</feature>
<dbReference type="Gramene" id="Kaladp1055s0002.1.v1.1">
    <property type="protein sequence ID" value="Kaladp1055s0002.1.v1.1"/>
    <property type="gene ID" value="Kaladp1055s0002.v1.1"/>
</dbReference>
<dbReference type="EnsemblPlants" id="Kaladp1055s0002.1.v1.1">
    <property type="protein sequence ID" value="Kaladp1055s0002.1.v1.1"/>
    <property type="gene ID" value="Kaladp1055s0002.v1.1"/>
</dbReference>
<evidence type="ECO:0000256" key="5">
    <source>
        <dbReference type="ARBA" id="ARBA00022958"/>
    </source>
</evidence>
<feature type="transmembrane region" description="Helical" evidence="10">
    <location>
        <begin position="221"/>
        <end position="244"/>
    </location>
</feature>
<protein>
    <recommendedName>
        <fullName evidence="15">Cation/H+ exchanger domain-containing protein</fullName>
    </recommendedName>
</protein>
<evidence type="ECO:0000256" key="10">
    <source>
        <dbReference type="SAM" id="Phobius"/>
    </source>
</evidence>
<dbReference type="InterPro" id="IPR057291">
    <property type="entry name" value="CHX17_2nd"/>
</dbReference>
<dbReference type="Pfam" id="PF00999">
    <property type="entry name" value="Na_H_Exchanger"/>
    <property type="match status" value="1"/>
</dbReference>
<keyword evidence="2" id="KW-0813">Transport</keyword>
<feature type="domain" description="Cation/H(+) antiporter central" evidence="12">
    <location>
        <begin position="481"/>
        <end position="609"/>
    </location>
</feature>
<keyword evidence="6 10" id="KW-1133">Transmembrane helix</keyword>
<dbReference type="GO" id="GO:0006813">
    <property type="term" value="P:potassium ion transport"/>
    <property type="evidence" value="ECO:0007669"/>
    <property type="project" value="UniProtKB-KW"/>
</dbReference>
<evidence type="ECO:0000259" key="11">
    <source>
        <dbReference type="Pfam" id="PF00999"/>
    </source>
</evidence>
<dbReference type="Gene3D" id="1.20.1530.20">
    <property type="match status" value="1"/>
</dbReference>
<keyword evidence="14" id="KW-1185">Reference proteome</keyword>